<gene>
    <name evidence="10" type="primary">engB</name>
    <name evidence="12" type="ORF">CNE99_02220</name>
</gene>
<evidence type="ECO:0000256" key="7">
    <source>
        <dbReference type="ARBA" id="ARBA00023134"/>
    </source>
</evidence>
<keyword evidence="3 10" id="KW-0132">Cell division</keyword>
<dbReference type="PROSITE" id="PS51706">
    <property type="entry name" value="G_ENGB"/>
    <property type="match status" value="1"/>
</dbReference>
<dbReference type="HAMAP" id="MF_00321">
    <property type="entry name" value="GTPase_EngB"/>
    <property type="match status" value="1"/>
</dbReference>
<comment type="cofactor">
    <cofactor evidence="1">
        <name>Mg(2+)</name>
        <dbReference type="ChEBI" id="CHEBI:18420"/>
    </cofactor>
</comment>
<name>A0A2A5WXX3_9GAMM</name>
<keyword evidence="9 10" id="KW-0131">Cell cycle</keyword>
<evidence type="ECO:0000256" key="1">
    <source>
        <dbReference type="ARBA" id="ARBA00001946"/>
    </source>
</evidence>
<proteinExistence type="inferred from homology"/>
<evidence type="ECO:0000256" key="6">
    <source>
        <dbReference type="ARBA" id="ARBA00022842"/>
    </source>
</evidence>
<dbReference type="Proteomes" id="UP000219327">
    <property type="component" value="Unassembled WGS sequence"/>
</dbReference>
<dbReference type="InterPro" id="IPR006073">
    <property type="entry name" value="GTP-bd"/>
</dbReference>
<feature type="domain" description="EngB-type G" evidence="11">
    <location>
        <begin position="24"/>
        <end position="195"/>
    </location>
</feature>
<accession>A0A2A5WXX3</accession>
<dbReference type="GO" id="GO:0005829">
    <property type="term" value="C:cytosol"/>
    <property type="evidence" value="ECO:0007669"/>
    <property type="project" value="TreeGrafter"/>
</dbReference>
<evidence type="ECO:0000259" key="11">
    <source>
        <dbReference type="PROSITE" id="PS51706"/>
    </source>
</evidence>
<dbReference type="PANTHER" id="PTHR11649:SF13">
    <property type="entry name" value="ENGB-TYPE G DOMAIN-CONTAINING PROTEIN"/>
    <property type="match status" value="1"/>
</dbReference>
<evidence type="ECO:0000313" key="12">
    <source>
        <dbReference type="EMBL" id="PDH41113.1"/>
    </source>
</evidence>
<dbReference type="GO" id="GO:0000917">
    <property type="term" value="P:division septum assembly"/>
    <property type="evidence" value="ECO:0007669"/>
    <property type="project" value="UniProtKB-KW"/>
</dbReference>
<dbReference type="Pfam" id="PF01926">
    <property type="entry name" value="MMR_HSR1"/>
    <property type="match status" value="1"/>
</dbReference>
<organism evidence="12 13">
    <name type="scientific">OM182 bacterium MED-G24</name>
    <dbReference type="NCBI Taxonomy" id="1986255"/>
    <lineage>
        <taxon>Bacteria</taxon>
        <taxon>Pseudomonadati</taxon>
        <taxon>Pseudomonadota</taxon>
        <taxon>Gammaproteobacteria</taxon>
        <taxon>OMG group</taxon>
        <taxon>OM182 clade</taxon>
    </lineage>
</organism>
<evidence type="ECO:0000256" key="10">
    <source>
        <dbReference type="HAMAP-Rule" id="MF_00321"/>
    </source>
</evidence>
<evidence type="ECO:0000256" key="3">
    <source>
        <dbReference type="ARBA" id="ARBA00022618"/>
    </source>
</evidence>
<dbReference type="NCBIfam" id="TIGR03598">
    <property type="entry name" value="GTPase_YsxC"/>
    <property type="match status" value="1"/>
</dbReference>
<evidence type="ECO:0000256" key="8">
    <source>
        <dbReference type="ARBA" id="ARBA00023210"/>
    </source>
</evidence>
<evidence type="ECO:0000256" key="5">
    <source>
        <dbReference type="ARBA" id="ARBA00022741"/>
    </source>
</evidence>
<dbReference type="InterPro" id="IPR030393">
    <property type="entry name" value="G_ENGB_dom"/>
</dbReference>
<evidence type="ECO:0000256" key="9">
    <source>
        <dbReference type="ARBA" id="ARBA00023306"/>
    </source>
</evidence>
<dbReference type="Gene3D" id="3.40.50.300">
    <property type="entry name" value="P-loop containing nucleotide triphosphate hydrolases"/>
    <property type="match status" value="1"/>
</dbReference>
<comment type="function">
    <text evidence="10">Necessary for normal cell division and for the maintenance of normal septation.</text>
</comment>
<evidence type="ECO:0000313" key="13">
    <source>
        <dbReference type="Proteomes" id="UP000219327"/>
    </source>
</evidence>
<dbReference type="FunFam" id="3.40.50.300:FF:000098">
    <property type="entry name" value="Probable GTP-binding protein EngB"/>
    <property type="match status" value="1"/>
</dbReference>
<keyword evidence="8 10" id="KW-0717">Septation</keyword>
<protein>
    <recommendedName>
        <fullName evidence="10">Probable GTP-binding protein EngB</fullName>
    </recommendedName>
</protein>
<comment type="similarity">
    <text evidence="2 10">Belongs to the TRAFAC class TrmE-Era-EngA-EngB-Septin-like GTPase superfamily. EngB GTPase family.</text>
</comment>
<comment type="caution">
    <text evidence="12">The sequence shown here is derived from an EMBL/GenBank/DDBJ whole genome shotgun (WGS) entry which is preliminary data.</text>
</comment>
<dbReference type="PANTHER" id="PTHR11649">
    <property type="entry name" value="MSS1/TRME-RELATED GTP-BINDING PROTEIN"/>
    <property type="match status" value="1"/>
</dbReference>
<keyword evidence="6" id="KW-0460">Magnesium</keyword>
<keyword evidence="5 10" id="KW-0547">Nucleotide-binding</keyword>
<dbReference type="EMBL" id="NTKD01000006">
    <property type="protein sequence ID" value="PDH41113.1"/>
    <property type="molecule type" value="Genomic_DNA"/>
</dbReference>
<sequence length="207" mass="23141">MSLPFNTTQFLTSASTLKQCPPDQGSEFAFCGRSNAGKSSAINYVTRQGKLARTSKTPGRTQLINFFEVTPDVRLVDLPGFGYAKVPEKMREEWHRFIDQYLRHRDSLVGVVVVMDIRHPLREFDQGMVHWAAETGIGCHVLLTKCDKLKPGRRNQALMDVQRHLPDSSTCQVLSSTHDIGRDALIETLSGWVTEPGTPESGSARRV</sequence>
<dbReference type="CDD" id="cd01876">
    <property type="entry name" value="YihA_EngB"/>
    <property type="match status" value="1"/>
</dbReference>
<reference evidence="12 13" key="1">
    <citation type="submission" date="2017-08" db="EMBL/GenBank/DDBJ databases">
        <title>Fine stratification of microbial communities through a metagenomic profile of the photic zone.</title>
        <authorList>
            <person name="Haro-Moreno J.M."/>
            <person name="Lopez-Perez M."/>
            <person name="De La Torre J."/>
            <person name="Picazo A."/>
            <person name="Camacho A."/>
            <person name="Rodriguez-Valera F."/>
        </authorList>
    </citation>
    <scope>NUCLEOTIDE SEQUENCE [LARGE SCALE GENOMIC DNA]</scope>
    <source>
        <strain evidence="12">MED-G24</strain>
    </source>
</reference>
<dbReference type="SUPFAM" id="SSF52540">
    <property type="entry name" value="P-loop containing nucleoside triphosphate hydrolases"/>
    <property type="match status" value="1"/>
</dbReference>
<keyword evidence="4" id="KW-0479">Metal-binding</keyword>
<dbReference type="GO" id="GO:0046872">
    <property type="term" value="F:metal ion binding"/>
    <property type="evidence" value="ECO:0007669"/>
    <property type="project" value="UniProtKB-KW"/>
</dbReference>
<dbReference type="InterPro" id="IPR019987">
    <property type="entry name" value="GTP-bd_ribosome_bio_YsxC"/>
</dbReference>
<evidence type="ECO:0000256" key="4">
    <source>
        <dbReference type="ARBA" id="ARBA00022723"/>
    </source>
</evidence>
<keyword evidence="7 10" id="KW-0342">GTP-binding</keyword>
<dbReference type="InterPro" id="IPR027417">
    <property type="entry name" value="P-loop_NTPase"/>
</dbReference>
<dbReference type="GO" id="GO:0005525">
    <property type="term" value="F:GTP binding"/>
    <property type="evidence" value="ECO:0007669"/>
    <property type="project" value="UniProtKB-UniRule"/>
</dbReference>
<evidence type="ECO:0000256" key="2">
    <source>
        <dbReference type="ARBA" id="ARBA00009638"/>
    </source>
</evidence>
<dbReference type="AlphaFoldDB" id="A0A2A5WXX3"/>